<reference evidence="14" key="2">
    <citation type="journal article" date="2007" name="PLoS Biol.">
        <title>Survey sequencing and comparative analysis of the elephant shark (Callorhinchus milii) genome.</title>
        <authorList>
            <person name="Venkatesh B."/>
            <person name="Kirkness E.F."/>
            <person name="Loh Y.H."/>
            <person name="Halpern A.L."/>
            <person name="Lee A.P."/>
            <person name="Johnson J."/>
            <person name="Dandona N."/>
            <person name="Viswanathan L.D."/>
            <person name="Tay A."/>
            <person name="Venter J.C."/>
            <person name="Strausberg R.L."/>
            <person name="Brenner S."/>
        </authorList>
    </citation>
    <scope>NUCLEOTIDE SEQUENCE [LARGE SCALE GENOMIC DNA]</scope>
</reference>
<dbReference type="InterPro" id="IPR038685">
    <property type="entry name" value="PAD_N_sf"/>
</dbReference>
<dbReference type="GeneTree" id="ENSGT00940000153217"/>
<reference evidence="12 14" key="3">
    <citation type="journal article" date="2014" name="Nature">
        <title>Elephant shark genome provides unique insights into gnathostome evolution.</title>
        <authorList>
            <consortium name="International Elephant Shark Genome Sequencing Consortium"/>
            <person name="Venkatesh B."/>
            <person name="Lee A.P."/>
            <person name="Ravi V."/>
            <person name="Maurya A.K."/>
            <person name="Lian M.M."/>
            <person name="Swann J.B."/>
            <person name="Ohta Y."/>
            <person name="Flajnik M.F."/>
            <person name="Sutoh Y."/>
            <person name="Kasahara M."/>
            <person name="Hoon S."/>
            <person name="Gangu V."/>
            <person name="Roy S.W."/>
            <person name="Irimia M."/>
            <person name="Korzh V."/>
            <person name="Kondrychyn I."/>
            <person name="Lim Z.W."/>
            <person name="Tay B.H."/>
            <person name="Tohari S."/>
            <person name="Kong K.W."/>
            <person name="Ho S."/>
            <person name="Lorente-Galdos B."/>
            <person name="Quilez J."/>
            <person name="Marques-Bonet T."/>
            <person name="Raney B.J."/>
            <person name="Ingham P.W."/>
            <person name="Tay A."/>
            <person name="Hillier L.W."/>
            <person name="Minx P."/>
            <person name="Boehm T."/>
            <person name="Wilson R.K."/>
            <person name="Brenner S."/>
            <person name="Warren W.C."/>
        </authorList>
    </citation>
    <scope>NUCLEOTIDE SEQUENCE</scope>
    <source>
        <tissue evidence="12">Testis</tissue>
    </source>
</reference>
<evidence type="ECO:0000259" key="11">
    <source>
        <dbReference type="Pfam" id="PF08527"/>
    </source>
</evidence>
<dbReference type="Gene3D" id="2.60.40.1860">
    <property type="entry name" value="Protein-arginine deiminase, N-terminal domain"/>
    <property type="match status" value="1"/>
</dbReference>
<evidence type="ECO:0000256" key="3">
    <source>
        <dbReference type="ARBA" id="ARBA00012200"/>
    </source>
</evidence>
<feature type="domain" description="Protein-arginine deiminase (PAD) central" evidence="11">
    <location>
        <begin position="113"/>
        <end position="267"/>
    </location>
</feature>
<dbReference type="EMBL" id="JW863427">
    <property type="protein sequence ID" value="AFO95944.1"/>
    <property type="molecule type" value="mRNA"/>
</dbReference>
<dbReference type="InterPro" id="IPR013732">
    <property type="entry name" value="PAD_N"/>
</dbReference>
<evidence type="ECO:0000256" key="2">
    <source>
        <dbReference type="ARBA" id="ARBA00008166"/>
    </source>
</evidence>
<evidence type="ECO:0000256" key="7">
    <source>
        <dbReference type="ARBA" id="ARBA00048487"/>
    </source>
</evidence>
<dbReference type="EC" id="3.5.3.15" evidence="3"/>
<feature type="domain" description="Protein-arginine deiminase (PAD) N-terminal" evidence="10">
    <location>
        <begin position="1"/>
        <end position="111"/>
    </location>
</feature>
<dbReference type="Pfam" id="PF03068">
    <property type="entry name" value="PAD"/>
    <property type="match status" value="1"/>
</dbReference>
<dbReference type="OrthoDB" id="5102063at2759"/>
<feature type="domain" description="Protein-arginine deiminase C-terminal" evidence="9">
    <location>
        <begin position="276"/>
        <end position="657"/>
    </location>
</feature>
<comment type="subcellular location">
    <subcellularLocation>
        <location evidence="1">Cytoplasm</location>
    </subcellularLocation>
</comment>
<dbReference type="PANTHER" id="PTHR10837:SF8">
    <property type="entry name" value="PROTEIN-ARGININE DEIMINASE"/>
    <property type="match status" value="1"/>
</dbReference>
<accession>V9KDP3</accession>
<feature type="active site" evidence="8">
    <location>
        <position position="351"/>
    </location>
</feature>
<dbReference type="FunFam" id="3.75.10.10:FF:000003">
    <property type="entry name" value="Protein-arginine deiminase type-2"/>
    <property type="match status" value="1"/>
</dbReference>
<dbReference type="InterPro" id="IPR013530">
    <property type="entry name" value="PAD_C"/>
</dbReference>
<evidence type="ECO:0000256" key="1">
    <source>
        <dbReference type="ARBA" id="ARBA00004496"/>
    </source>
</evidence>
<reference evidence="13" key="4">
    <citation type="submission" date="2025-05" db="UniProtKB">
        <authorList>
            <consortium name="Ensembl"/>
        </authorList>
    </citation>
    <scope>IDENTIFICATION</scope>
</reference>
<dbReference type="InterPro" id="IPR004303">
    <property type="entry name" value="PAD"/>
</dbReference>
<keyword evidence="5" id="KW-0378">Hydrolase</keyword>
<feature type="active site" evidence="8">
    <location>
        <position position="470"/>
    </location>
</feature>
<evidence type="ECO:0000256" key="4">
    <source>
        <dbReference type="ARBA" id="ARBA00022490"/>
    </source>
</evidence>
<evidence type="ECO:0000313" key="13">
    <source>
        <dbReference type="Ensembl" id="ENSCMIP00000035728.1"/>
    </source>
</evidence>
<gene>
    <name evidence="13" type="primary">padi2</name>
</gene>
<keyword evidence="6" id="KW-0106">Calcium</keyword>
<dbReference type="GO" id="GO:0005634">
    <property type="term" value="C:nucleus"/>
    <property type="evidence" value="ECO:0007669"/>
    <property type="project" value="TreeGrafter"/>
</dbReference>
<keyword evidence="14" id="KW-1185">Reference proteome</keyword>
<protein>
    <recommendedName>
        <fullName evidence="3">protein-arginine deiminase</fullName>
        <ecNumber evidence="3">3.5.3.15</ecNumber>
    </recommendedName>
</protein>
<dbReference type="AlphaFoldDB" id="V9KDP3"/>
<evidence type="ECO:0000256" key="5">
    <source>
        <dbReference type="ARBA" id="ARBA00022801"/>
    </source>
</evidence>
<reference evidence="14" key="1">
    <citation type="journal article" date="2006" name="Science">
        <title>Ancient noncoding elements conserved in the human genome.</title>
        <authorList>
            <person name="Venkatesh B."/>
            <person name="Kirkness E.F."/>
            <person name="Loh Y.H."/>
            <person name="Halpern A.L."/>
            <person name="Lee A.P."/>
            <person name="Johnson J."/>
            <person name="Dandona N."/>
            <person name="Viswanathan L.D."/>
            <person name="Tay A."/>
            <person name="Venter J.C."/>
            <person name="Strausberg R.L."/>
            <person name="Brenner S."/>
        </authorList>
    </citation>
    <scope>NUCLEOTIDE SEQUENCE [LARGE SCALE GENOMIC DNA]</scope>
</reference>
<organism evidence="12">
    <name type="scientific">Callorhinchus milii</name>
    <name type="common">Ghost shark</name>
    <dbReference type="NCBI Taxonomy" id="7868"/>
    <lineage>
        <taxon>Eukaryota</taxon>
        <taxon>Metazoa</taxon>
        <taxon>Chordata</taxon>
        <taxon>Craniata</taxon>
        <taxon>Vertebrata</taxon>
        <taxon>Chondrichthyes</taxon>
        <taxon>Holocephali</taxon>
        <taxon>Chimaeriformes</taxon>
        <taxon>Callorhinchidae</taxon>
        <taxon>Callorhinchus</taxon>
    </lineage>
</organism>
<dbReference type="RefSeq" id="XP_007905145.1">
    <property type="nucleotide sequence ID" value="XM_007906954.2"/>
</dbReference>
<feature type="active site" evidence="8">
    <location>
        <position position="472"/>
    </location>
</feature>
<dbReference type="Proteomes" id="UP000314986">
    <property type="component" value="Unassembled WGS sequence"/>
</dbReference>
<dbReference type="InterPro" id="IPR008972">
    <property type="entry name" value="Cupredoxin"/>
</dbReference>
<evidence type="ECO:0000259" key="10">
    <source>
        <dbReference type="Pfam" id="PF08526"/>
    </source>
</evidence>
<dbReference type="SUPFAM" id="SSF110083">
    <property type="entry name" value="Peptidylarginine deiminase Pad4, middle domain"/>
    <property type="match status" value="1"/>
</dbReference>
<evidence type="ECO:0000313" key="12">
    <source>
        <dbReference type="EMBL" id="AFO95944.1"/>
    </source>
</evidence>
<dbReference type="SUPFAM" id="SSF49503">
    <property type="entry name" value="Cupredoxins"/>
    <property type="match status" value="1"/>
</dbReference>
<dbReference type="PANTHER" id="PTHR10837">
    <property type="entry name" value="PEPTIDYLARGININE DEIMINASE"/>
    <property type="match status" value="1"/>
</dbReference>
<dbReference type="Gene3D" id="3.75.10.10">
    <property type="entry name" value="L-arginine/glycine Amidinotransferase, Chain A"/>
    <property type="match status" value="1"/>
</dbReference>
<feature type="active site" evidence="8">
    <location>
        <position position="642"/>
    </location>
</feature>
<proteinExistence type="evidence at transcript level"/>
<dbReference type="GO" id="GO:0005509">
    <property type="term" value="F:calcium ion binding"/>
    <property type="evidence" value="ECO:0007669"/>
    <property type="project" value="InterPro"/>
</dbReference>
<dbReference type="Pfam" id="PF08526">
    <property type="entry name" value="PAD_N"/>
    <property type="match status" value="1"/>
</dbReference>
<evidence type="ECO:0000256" key="8">
    <source>
        <dbReference type="PIRSR" id="PIRSR001247-1"/>
    </source>
</evidence>
<comment type="similarity">
    <text evidence="2">Belongs to the protein arginine deiminase family.</text>
</comment>
<dbReference type="PIRSF" id="PIRSF001247">
    <property type="entry name" value="Protein-arginine_deiminase"/>
    <property type="match status" value="1"/>
</dbReference>
<dbReference type="Gene3D" id="2.60.40.1700">
    <property type="entry name" value="Protein-arginine deiminase, central domain"/>
    <property type="match status" value="1"/>
</dbReference>
<evidence type="ECO:0000256" key="6">
    <source>
        <dbReference type="ARBA" id="ARBA00022837"/>
    </source>
</evidence>
<dbReference type="InterPro" id="IPR013733">
    <property type="entry name" value="Prot_Arg_deaminase_cen_dom"/>
</dbReference>
<name>V9KDP3_CALMI</name>
<dbReference type="GO" id="GO:0005737">
    <property type="term" value="C:cytoplasm"/>
    <property type="evidence" value="ECO:0007669"/>
    <property type="project" value="UniProtKB-SubCell"/>
</dbReference>
<dbReference type="GO" id="GO:0004668">
    <property type="term" value="F:protein-arginine deiminase activity"/>
    <property type="evidence" value="ECO:0007669"/>
    <property type="project" value="UniProtKB-EC"/>
</dbReference>
<dbReference type="InterPro" id="IPR036556">
    <property type="entry name" value="PAD_central_sf"/>
</dbReference>
<dbReference type="SUPFAM" id="SSF55909">
    <property type="entry name" value="Pentein"/>
    <property type="match status" value="1"/>
</dbReference>
<dbReference type="KEGG" id="cmk:103187445"/>
<comment type="catalytic activity">
    <reaction evidence="7">
        <text>L-arginyl-[protein] + H2O = L-citrullyl-[protein] + NH4(+)</text>
        <dbReference type="Rhea" id="RHEA:18089"/>
        <dbReference type="Rhea" id="RHEA-COMP:10532"/>
        <dbReference type="Rhea" id="RHEA-COMP:10588"/>
        <dbReference type="ChEBI" id="CHEBI:15377"/>
        <dbReference type="ChEBI" id="CHEBI:28938"/>
        <dbReference type="ChEBI" id="CHEBI:29965"/>
        <dbReference type="ChEBI" id="CHEBI:83397"/>
        <dbReference type="EC" id="3.5.3.15"/>
    </reaction>
</comment>
<evidence type="ECO:0000313" key="14">
    <source>
        <dbReference type="Proteomes" id="UP000314986"/>
    </source>
</evidence>
<dbReference type="Ensembl" id="ENSCMIT00000036257.1">
    <property type="protein sequence ID" value="ENSCMIP00000035728.1"/>
    <property type="gene ID" value="ENSCMIG00000015105.1"/>
</dbReference>
<dbReference type="GeneID" id="103187445"/>
<keyword evidence="4" id="KW-0963">Cytoplasm</keyword>
<dbReference type="RefSeq" id="XP_007905144.1">
    <property type="nucleotide sequence ID" value="XM_007906953.2"/>
</dbReference>
<sequence>MSKQRTIRLDCGKSTSVMYVLGTELSIDLYTSSPPGSTSFEVRFSPGTKCSISSHGSVLSDQPKLWPIDRRTFLLVTVDIPSRDVNDKKITVTYFGKDATKPIDKMMLALTAVYISLDVDADRDGKIEKNNPNKASWSWGPDGHGAILLVNCDRDNLSASKPDNEDLAVNSFNDLKDMSRIILRTEGPESLTSGYKLHLSISASDNDKVNVFYHKHTSITSVLGPKKLSFAVDYAVGSSDYDFYVEALKFPDAGINPFVTINLNLLEPMTIGEAPIFTDRIVFRIAPWIMTPNTQAPLEVFVCRMFSDPRSPSSAGNEDFLREFQAFVQKARCKLTICPQHVNRGDRWIQDEIEFGYTEAPYKYLPVVLDSPRNRGLQDFPYQQILGIDFGHVTQNTSDVSSLDSFGNLEVSPPVTVNGKDYPFGRIIIGNAFPTTYGGRKMTKVVREFLHAQKVQSPIELYSDWLAVGHVDEFLSFVPAPDRKGFRLLLTCPDACLRLFTKLQQEGHGELKMFEGVSPNTIKINEILEDKKIVEDNAFVQECVNWNRDILKRELGLDEEDIIDIPGLFFMKSGHAKAYFPDMVNMIVLDKYLGIPKPFGPLINKKCPLESAVRSLLEPLGLHCYFIDDFSSYHLMLGEVHCGSNVRRKPFPLKWWNLKK</sequence>
<dbReference type="Pfam" id="PF08527">
    <property type="entry name" value="PAD_M"/>
    <property type="match status" value="1"/>
</dbReference>
<dbReference type="FunFam" id="2.60.40.1700:FF:000001">
    <property type="entry name" value="Protein-arginine deiminase type-2"/>
    <property type="match status" value="1"/>
</dbReference>
<evidence type="ECO:0000259" key="9">
    <source>
        <dbReference type="Pfam" id="PF03068"/>
    </source>
</evidence>